<feature type="compositionally biased region" description="Polar residues" evidence="11">
    <location>
        <begin position="349"/>
        <end position="380"/>
    </location>
</feature>
<keyword evidence="7" id="KW-0472">Membrane</keyword>
<dbReference type="FunFam" id="1.20.58.150:FF:000001">
    <property type="entry name" value="phosphatidylinositol-binding clathrin assembly protein-like isoform X1"/>
    <property type="match status" value="1"/>
</dbReference>
<evidence type="ECO:0000256" key="7">
    <source>
        <dbReference type="ARBA" id="ARBA00023136"/>
    </source>
</evidence>
<organism evidence="13 14">
    <name type="scientific">Magallana gigas</name>
    <name type="common">Pacific oyster</name>
    <name type="synonym">Crassostrea gigas</name>
    <dbReference type="NCBI Taxonomy" id="29159"/>
    <lineage>
        <taxon>Eukaryota</taxon>
        <taxon>Metazoa</taxon>
        <taxon>Spiralia</taxon>
        <taxon>Lophotrochozoa</taxon>
        <taxon>Mollusca</taxon>
        <taxon>Bivalvia</taxon>
        <taxon>Autobranchia</taxon>
        <taxon>Pteriomorphia</taxon>
        <taxon>Ostreida</taxon>
        <taxon>Ostreoidea</taxon>
        <taxon>Ostreidae</taxon>
        <taxon>Magallana</taxon>
    </lineage>
</organism>
<dbReference type="PROSITE" id="PS50942">
    <property type="entry name" value="ENTH"/>
    <property type="match status" value="1"/>
</dbReference>
<evidence type="ECO:0000259" key="12">
    <source>
        <dbReference type="PROSITE" id="PS50942"/>
    </source>
</evidence>
<dbReference type="GO" id="GO:0005905">
    <property type="term" value="C:clathrin-coated pit"/>
    <property type="evidence" value="ECO:0007669"/>
    <property type="project" value="UniProtKB-SubCell"/>
</dbReference>
<keyword evidence="8" id="KW-0168">Coated pit</keyword>
<dbReference type="InterPro" id="IPR008942">
    <property type="entry name" value="ENTH_VHS"/>
</dbReference>
<dbReference type="GO" id="GO:0005794">
    <property type="term" value="C:Golgi apparatus"/>
    <property type="evidence" value="ECO:0007669"/>
    <property type="project" value="UniProtKB-SubCell"/>
</dbReference>
<dbReference type="GO" id="GO:0016185">
    <property type="term" value="P:synaptic vesicle budding from presynaptic endocytic zone membrane"/>
    <property type="evidence" value="ECO:0007669"/>
    <property type="project" value="TreeGrafter"/>
</dbReference>
<dbReference type="SMART" id="SM00273">
    <property type="entry name" value="ENTH"/>
    <property type="match status" value="1"/>
</dbReference>
<evidence type="ECO:0000313" key="13">
    <source>
        <dbReference type="EnsemblMetazoa" id="G16747.15:cds"/>
    </source>
</evidence>
<dbReference type="PANTHER" id="PTHR22951">
    <property type="entry name" value="CLATHRIN ASSEMBLY PROTEIN"/>
    <property type="match status" value="1"/>
</dbReference>
<evidence type="ECO:0000256" key="9">
    <source>
        <dbReference type="ARBA" id="ARBA00023329"/>
    </source>
</evidence>
<evidence type="ECO:0000256" key="5">
    <source>
        <dbReference type="ARBA" id="ARBA00022583"/>
    </source>
</evidence>
<feature type="domain" description="ENTH" evidence="12">
    <location>
        <begin position="14"/>
        <end position="145"/>
    </location>
</feature>
<dbReference type="AlphaFoldDB" id="A0A8W8J0N0"/>
<dbReference type="FunFam" id="1.25.40.90:FF:000017">
    <property type="entry name" value="Phosphatidylinositol-binding clathrin assembly protein LAP"/>
    <property type="match status" value="1"/>
</dbReference>
<dbReference type="SUPFAM" id="SSF89009">
    <property type="entry name" value="GAT-like domain"/>
    <property type="match status" value="1"/>
</dbReference>
<keyword evidence="5" id="KW-0254">Endocytosis</keyword>
<feature type="region of interest" description="Disordered" evidence="11">
    <location>
        <begin position="503"/>
        <end position="553"/>
    </location>
</feature>
<dbReference type="PANTHER" id="PTHR22951:SF5">
    <property type="entry name" value="PHOSPHATIDYLINOSITOL-BINDING CLATHRIN ASSEMBLY PROTEIN LAP"/>
    <property type="match status" value="1"/>
</dbReference>
<comment type="subcellular location">
    <subcellularLocation>
        <location evidence="1">Cytoplasmic vesicle</location>
        <location evidence="1">Clathrin-coated vesicle</location>
    </subcellularLocation>
    <subcellularLocation>
        <location evidence="2">Golgi apparatus</location>
    </subcellularLocation>
    <subcellularLocation>
        <location evidence="3">Membrane</location>
        <location evidence="3">Clathrin-coated pit</location>
    </subcellularLocation>
</comment>
<evidence type="ECO:0000256" key="1">
    <source>
        <dbReference type="ARBA" id="ARBA00004132"/>
    </source>
</evidence>
<protein>
    <recommendedName>
        <fullName evidence="12">ENTH domain-containing protein</fullName>
    </recommendedName>
</protein>
<dbReference type="GO" id="GO:0048268">
    <property type="term" value="P:clathrin coat assembly"/>
    <property type="evidence" value="ECO:0007669"/>
    <property type="project" value="InterPro"/>
</dbReference>
<dbReference type="CDD" id="cd16985">
    <property type="entry name" value="ANTH_N_AP180"/>
    <property type="match status" value="1"/>
</dbReference>
<accession>A0A8W8J0N0</accession>
<keyword evidence="14" id="KW-1185">Reference proteome</keyword>
<comment type="similarity">
    <text evidence="4">Belongs to the PICALM/SNAP91 family.</text>
</comment>
<dbReference type="GO" id="GO:0032050">
    <property type="term" value="F:clathrin heavy chain binding"/>
    <property type="evidence" value="ECO:0007669"/>
    <property type="project" value="TreeGrafter"/>
</dbReference>
<evidence type="ECO:0000256" key="4">
    <source>
        <dbReference type="ARBA" id="ARBA00008011"/>
    </source>
</evidence>
<dbReference type="Pfam" id="PF07651">
    <property type="entry name" value="ANTH"/>
    <property type="match status" value="1"/>
</dbReference>
<evidence type="ECO:0000313" key="14">
    <source>
        <dbReference type="Proteomes" id="UP000005408"/>
    </source>
</evidence>
<dbReference type="Gene3D" id="1.20.58.150">
    <property type="entry name" value="ANTH domain"/>
    <property type="match status" value="1"/>
</dbReference>
<evidence type="ECO:0000256" key="6">
    <source>
        <dbReference type="ARBA" id="ARBA00023034"/>
    </source>
</evidence>
<keyword evidence="6" id="KW-0333">Golgi apparatus</keyword>
<feature type="region of interest" description="Disordered" evidence="11">
    <location>
        <begin position="343"/>
        <end position="388"/>
    </location>
</feature>
<dbReference type="GO" id="GO:0008021">
    <property type="term" value="C:synaptic vesicle"/>
    <property type="evidence" value="ECO:0007669"/>
    <property type="project" value="TreeGrafter"/>
</dbReference>
<dbReference type="GO" id="GO:0005546">
    <property type="term" value="F:phosphatidylinositol-4,5-bisphosphate binding"/>
    <property type="evidence" value="ECO:0007669"/>
    <property type="project" value="TreeGrafter"/>
</dbReference>
<dbReference type="GO" id="GO:0072583">
    <property type="term" value="P:clathrin-dependent endocytosis"/>
    <property type="evidence" value="ECO:0007669"/>
    <property type="project" value="InterPro"/>
</dbReference>
<dbReference type="InterPro" id="IPR045192">
    <property type="entry name" value="AP180-like"/>
</dbReference>
<evidence type="ECO:0000256" key="11">
    <source>
        <dbReference type="SAM" id="MobiDB-lite"/>
    </source>
</evidence>
<keyword evidence="9" id="KW-0968">Cytoplasmic vesicle</keyword>
<reference evidence="13" key="1">
    <citation type="submission" date="2022-08" db="UniProtKB">
        <authorList>
            <consortium name="EnsemblMetazoa"/>
        </authorList>
    </citation>
    <scope>IDENTIFICATION</scope>
    <source>
        <strain evidence="13">05x7-T-G4-1.051#20</strain>
    </source>
</reference>
<dbReference type="Proteomes" id="UP000005408">
    <property type="component" value="Unassembled WGS sequence"/>
</dbReference>
<dbReference type="GO" id="GO:0040011">
    <property type="term" value="P:locomotion"/>
    <property type="evidence" value="ECO:0007669"/>
    <property type="project" value="UniProtKB-ARBA"/>
</dbReference>
<comment type="subunit">
    <text evidence="10">Binds clathrin and phosphatidylinositol 4,5-bisphosphate.</text>
</comment>
<evidence type="ECO:0000256" key="3">
    <source>
        <dbReference type="ARBA" id="ARBA00004600"/>
    </source>
</evidence>
<name>A0A8W8J0N0_MAGGI</name>
<dbReference type="InterPro" id="IPR014712">
    <property type="entry name" value="ANTH_dom_sf"/>
</dbReference>
<evidence type="ECO:0000256" key="10">
    <source>
        <dbReference type="ARBA" id="ARBA00064895"/>
    </source>
</evidence>
<dbReference type="GO" id="GO:0005545">
    <property type="term" value="F:1-phosphatidylinositol binding"/>
    <property type="evidence" value="ECO:0007669"/>
    <property type="project" value="InterPro"/>
</dbReference>
<proteinExistence type="inferred from homology"/>
<dbReference type="GO" id="GO:0000149">
    <property type="term" value="F:SNARE binding"/>
    <property type="evidence" value="ECO:0007669"/>
    <property type="project" value="TreeGrafter"/>
</dbReference>
<evidence type="ECO:0000256" key="8">
    <source>
        <dbReference type="ARBA" id="ARBA00023176"/>
    </source>
</evidence>
<sequence>MSKQSIMDRVTAAKHSLAGQGLAKVVCKATTEEVMGPKKKHLDYLIQCTNEPNVSIPQLADLLIERTQQQSWVIVFKALITTHNLMNYGNERFTQYLASNNCSFNLGQFIDKQGVQGYDMSTFIRRYSKYLNEKAVSYRQMAFDFCKVKRGKDDGLLRTMNADKLLKTLPALQKQLDSLLEFDCAPNELTNGVINACFLLMFKDLIRLFACYNDGIINLLEKYFDMNKKQCKDALEIYKRFLVRMDKVSEFLKTAESVGIDKSDIPDLAKAPSSLLDALEQHYQSLEGKKGVTTPVSGSKPVGFAAAINTISSNTPTINVSEEERQRILDEENARLQQLKEQRMKELGQSPQPNPSATNPFATQTPNGTSDLFGSPTKSAAPQKASDDLLSLSGNPFVQNVQNVMAMQNATQAMSQPNSFAQWNSAPATSVPASSSMFTSDVDFEKVFPNQSSNTSAGFDAFGEVLKPTSNVGMNSATQEKLINKDLDSSLSQLAGNLNIKGSASQVKKQQHDWQPKGEQKKTGGQSWQGLPPNISSSTWTSPSYGQPMVNSQSNMTTQSTMINSQQPPMMAPVMGYNVQPMMQQPGMMGVRPMGMQPAMGMQQPIGMQPAMGMPQPMVFGMQPAMGNMMSQPRPPAQTNQDPFGAL</sequence>
<dbReference type="GO" id="GO:0030136">
    <property type="term" value="C:clathrin-coated vesicle"/>
    <property type="evidence" value="ECO:0007669"/>
    <property type="project" value="UniProtKB-SubCell"/>
</dbReference>
<dbReference type="Gene3D" id="1.25.40.90">
    <property type="match status" value="1"/>
</dbReference>
<dbReference type="GO" id="GO:0098894">
    <property type="term" value="C:extrinsic component of presynaptic endocytic zone membrane"/>
    <property type="evidence" value="ECO:0007669"/>
    <property type="project" value="TreeGrafter"/>
</dbReference>
<dbReference type="InterPro" id="IPR011417">
    <property type="entry name" value="ANTH_dom"/>
</dbReference>
<feature type="compositionally biased region" description="Basic and acidic residues" evidence="11">
    <location>
        <begin position="510"/>
        <end position="522"/>
    </location>
</feature>
<feature type="compositionally biased region" description="Polar residues" evidence="11">
    <location>
        <begin position="523"/>
        <end position="553"/>
    </location>
</feature>
<dbReference type="EnsemblMetazoa" id="G16747.15">
    <property type="protein sequence ID" value="G16747.15:cds"/>
    <property type="gene ID" value="G16747"/>
</dbReference>
<dbReference type="SUPFAM" id="SSF48464">
    <property type="entry name" value="ENTH/VHS domain"/>
    <property type="match status" value="1"/>
</dbReference>
<dbReference type="InterPro" id="IPR013809">
    <property type="entry name" value="ENTH"/>
</dbReference>
<evidence type="ECO:0000256" key="2">
    <source>
        <dbReference type="ARBA" id="ARBA00004555"/>
    </source>
</evidence>